<dbReference type="GO" id="GO:0000027">
    <property type="term" value="P:ribosomal large subunit assembly"/>
    <property type="evidence" value="ECO:0007669"/>
    <property type="project" value="TreeGrafter"/>
</dbReference>
<dbReference type="GO" id="GO:0022625">
    <property type="term" value="C:cytosolic large ribosomal subunit"/>
    <property type="evidence" value="ECO:0007669"/>
    <property type="project" value="TreeGrafter"/>
</dbReference>
<keyword evidence="2" id="KW-0689">Ribosomal protein</keyword>
<sequence length="569" mass="60635">MGANQSSSPSGEDLYAAAEAGSAAEVGRLLSEGAPVNWKHESMNQRSALERAAACGHLEVARLLLSHGADIEARDIFGQTPLVLAANKGHLSIAELLLDAGADVNAKSKADWTALTSCALRGWTDLARLLLAHGADTGAVTSNGWTAITLCGQQGHPAIARLLLDSGADVKARSKNGLTALHLACSRGDLDTTRVLLEKGANPMQRLPHGRTTLQACSGEDCRKLIADPEKIQRWFRRKQLALSVSSKTSASAAYLRMPVSDRKRAYGKRLIELLETHRAVLLVSVDNVGSKQIQDVRLALRDEATVLMGKNTTIRRVFRDYFSRNPDSPHRGLADMVGGNMGFVFTNGDVAKVRETILSFKVPAPARTGSVAPADVFIEPGPTGCDPGQTAWFQALNIPTKIQRGQIEMIARVHLIKEGEKVTDSSSALLQKLDIKPFAYSVVVHTVYDDGEIFDAAVLDLTEANLITKLLTGADVIAALGLELGVPTKCSIKHSINTAYKACLAVGLGTEYKWAAVTEFEAFFKNPGAFGPAPAAAAAAVVEEEEEEEEEESVAAGGMFGGSDDSSS</sequence>
<feature type="domain" description="Large ribosomal subunit protein uL10-like insertion" evidence="6">
    <location>
        <begin position="367"/>
        <end position="436"/>
    </location>
</feature>
<dbReference type="InterPro" id="IPR002110">
    <property type="entry name" value="Ankyrin_rpt"/>
</dbReference>
<dbReference type="Proteomes" id="UP000324907">
    <property type="component" value="Unassembled WGS sequence"/>
</dbReference>
<accession>A0A5A8DFM1</accession>
<name>A0A5A8DFM1_CAFRO</name>
<dbReference type="GO" id="GO:0003735">
    <property type="term" value="F:structural constituent of ribosome"/>
    <property type="evidence" value="ECO:0007669"/>
    <property type="project" value="TreeGrafter"/>
</dbReference>
<dbReference type="EMBL" id="VLTL01000011">
    <property type="protein sequence ID" value="KAA0170697.1"/>
    <property type="molecule type" value="Genomic_DNA"/>
</dbReference>
<dbReference type="Pfam" id="PF12796">
    <property type="entry name" value="Ank_2"/>
    <property type="match status" value="2"/>
</dbReference>
<dbReference type="CDD" id="cd05795">
    <property type="entry name" value="Ribosomal_P0_L10e"/>
    <property type="match status" value="1"/>
</dbReference>
<dbReference type="FunFam" id="3.90.105.20:FF:000001">
    <property type="entry name" value="60S acidic ribosomal protein P0"/>
    <property type="match status" value="1"/>
</dbReference>
<evidence type="ECO:0000313" key="7">
    <source>
        <dbReference type="EMBL" id="KAA0162651.1"/>
    </source>
</evidence>
<dbReference type="SUPFAM" id="SSF160369">
    <property type="entry name" value="Ribosomal protein L10-like"/>
    <property type="match status" value="1"/>
</dbReference>
<gene>
    <name evidence="8" type="ORF">FNF28_01241</name>
    <name evidence="7" type="ORF">FNF31_03179</name>
</gene>
<dbReference type="Pfam" id="PF17777">
    <property type="entry name" value="RL10P_insert"/>
    <property type="match status" value="1"/>
</dbReference>
<dbReference type="PANTHER" id="PTHR45699:SF3">
    <property type="entry name" value="LARGE RIBOSOMAL SUBUNIT PROTEIN UL10"/>
    <property type="match status" value="1"/>
</dbReference>
<dbReference type="AlphaFoldDB" id="A0A5A8DFM1"/>
<reference evidence="9 10" key="1">
    <citation type="submission" date="2019-07" db="EMBL/GenBank/DDBJ databases">
        <title>Genomes of Cafeteria roenbergensis.</title>
        <authorList>
            <person name="Fischer M.G."/>
            <person name="Hackl T."/>
            <person name="Roman M."/>
        </authorList>
    </citation>
    <scope>NUCLEOTIDE SEQUENCE [LARGE SCALE GENOMIC DNA]</scope>
    <source>
        <strain evidence="7 10">Cflag</strain>
        <strain evidence="8 9">RCC970-E3</strain>
    </source>
</reference>
<evidence type="ECO:0000313" key="9">
    <source>
        <dbReference type="Proteomes" id="UP000324907"/>
    </source>
</evidence>
<dbReference type="InterPro" id="IPR043141">
    <property type="entry name" value="Ribosomal_uL10-like_sf"/>
</dbReference>
<dbReference type="InterPro" id="IPR036770">
    <property type="entry name" value="Ankyrin_rpt-contain_sf"/>
</dbReference>
<protein>
    <recommendedName>
        <fullName evidence="6">Large ribosomal subunit protein uL10-like insertion domain-containing protein</fullName>
    </recommendedName>
</protein>
<keyword evidence="3" id="KW-0687">Ribonucleoprotein</keyword>
<feature type="repeat" description="ANK" evidence="4">
    <location>
        <begin position="143"/>
        <end position="175"/>
    </location>
</feature>
<comment type="caution">
    <text evidence="7">The sequence shown here is derived from an EMBL/GenBank/DDBJ whole genome shotgun (WGS) entry which is preliminary data.</text>
</comment>
<dbReference type="Proteomes" id="UP000325113">
    <property type="component" value="Unassembled WGS sequence"/>
</dbReference>
<dbReference type="InterPro" id="IPR040637">
    <property type="entry name" value="Ribosomal_uL10-like_insert"/>
</dbReference>
<evidence type="ECO:0000256" key="3">
    <source>
        <dbReference type="ARBA" id="ARBA00023274"/>
    </source>
</evidence>
<dbReference type="Gene3D" id="3.30.70.1730">
    <property type="match status" value="1"/>
</dbReference>
<comment type="similarity">
    <text evidence="1">Belongs to the universal ribosomal protein uL10 family.</text>
</comment>
<dbReference type="Pfam" id="PF00023">
    <property type="entry name" value="Ank"/>
    <property type="match status" value="1"/>
</dbReference>
<dbReference type="SMART" id="SM00248">
    <property type="entry name" value="ANK"/>
    <property type="match status" value="5"/>
</dbReference>
<feature type="compositionally biased region" description="Acidic residues" evidence="5">
    <location>
        <begin position="543"/>
        <end position="554"/>
    </location>
</feature>
<dbReference type="PANTHER" id="PTHR45699">
    <property type="entry name" value="60S ACIDIC RIBOSOMAL PROTEIN P0"/>
    <property type="match status" value="1"/>
</dbReference>
<dbReference type="PROSITE" id="PS50297">
    <property type="entry name" value="ANK_REP_REGION"/>
    <property type="match status" value="4"/>
</dbReference>
<evidence type="ECO:0000256" key="2">
    <source>
        <dbReference type="ARBA" id="ARBA00022980"/>
    </source>
</evidence>
<dbReference type="EMBL" id="VLTM01000026">
    <property type="protein sequence ID" value="KAA0162651.1"/>
    <property type="molecule type" value="Genomic_DNA"/>
</dbReference>
<dbReference type="GO" id="GO:0002181">
    <property type="term" value="P:cytoplasmic translation"/>
    <property type="evidence" value="ECO:0007669"/>
    <property type="project" value="TreeGrafter"/>
</dbReference>
<dbReference type="InterPro" id="IPR043164">
    <property type="entry name" value="Ribosomal_uL10-like_insert_sf"/>
</dbReference>
<dbReference type="SUPFAM" id="SSF48403">
    <property type="entry name" value="Ankyrin repeat"/>
    <property type="match status" value="1"/>
</dbReference>
<evidence type="ECO:0000313" key="8">
    <source>
        <dbReference type="EMBL" id="KAA0170697.1"/>
    </source>
</evidence>
<dbReference type="Gene3D" id="1.25.40.20">
    <property type="entry name" value="Ankyrin repeat-containing domain"/>
    <property type="match status" value="2"/>
</dbReference>
<dbReference type="InterPro" id="IPR001790">
    <property type="entry name" value="Ribosomal_uL10"/>
</dbReference>
<feature type="repeat" description="ANK" evidence="4">
    <location>
        <begin position="44"/>
        <end position="76"/>
    </location>
</feature>
<evidence type="ECO:0000256" key="1">
    <source>
        <dbReference type="ARBA" id="ARBA00008889"/>
    </source>
</evidence>
<dbReference type="PROSITE" id="PS50088">
    <property type="entry name" value="ANK_REPEAT"/>
    <property type="match status" value="4"/>
</dbReference>
<feature type="repeat" description="ANK" evidence="4">
    <location>
        <begin position="176"/>
        <end position="202"/>
    </location>
</feature>
<organism evidence="7 10">
    <name type="scientific">Cafeteria roenbergensis</name>
    <name type="common">Marine flagellate</name>
    <dbReference type="NCBI Taxonomy" id="33653"/>
    <lineage>
        <taxon>Eukaryota</taxon>
        <taxon>Sar</taxon>
        <taxon>Stramenopiles</taxon>
        <taxon>Bigyra</taxon>
        <taxon>Opalozoa</taxon>
        <taxon>Bicosoecida</taxon>
        <taxon>Cafeteriaceae</taxon>
        <taxon>Cafeteria</taxon>
    </lineage>
</organism>
<feature type="compositionally biased region" description="Low complexity" evidence="5">
    <location>
        <begin position="555"/>
        <end position="569"/>
    </location>
</feature>
<evidence type="ECO:0000256" key="4">
    <source>
        <dbReference type="PROSITE-ProRule" id="PRU00023"/>
    </source>
</evidence>
<keyword evidence="4" id="KW-0040">ANK repeat</keyword>
<evidence type="ECO:0000313" key="10">
    <source>
        <dbReference type="Proteomes" id="UP000325113"/>
    </source>
</evidence>
<feature type="repeat" description="ANK" evidence="4">
    <location>
        <begin position="77"/>
        <end position="109"/>
    </location>
</feature>
<dbReference type="Pfam" id="PF00466">
    <property type="entry name" value="Ribosomal_L10"/>
    <property type="match status" value="1"/>
</dbReference>
<dbReference type="InterPro" id="IPR050323">
    <property type="entry name" value="Ribosomal_protein_uL10"/>
</dbReference>
<dbReference type="Gene3D" id="3.90.105.20">
    <property type="match status" value="1"/>
</dbReference>
<dbReference type="GO" id="GO:0070180">
    <property type="term" value="F:large ribosomal subunit rRNA binding"/>
    <property type="evidence" value="ECO:0007669"/>
    <property type="project" value="TreeGrafter"/>
</dbReference>
<feature type="region of interest" description="Disordered" evidence="5">
    <location>
        <begin position="538"/>
        <end position="569"/>
    </location>
</feature>
<dbReference type="PRINTS" id="PR01415">
    <property type="entry name" value="ANKYRIN"/>
</dbReference>
<proteinExistence type="inferred from homology"/>
<evidence type="ECO:0000256" key="5">
    <source>
        <dbReference type="SAM" id="MobiDB-lite"/>
    </source>
</evidence>
<evidence type="ECO:0000259" key="6">
    <source>
        <dbReference type="Pfam" id="PF17777"/>
    </source>
</evidence>